<dbReference type="SMART" id="SM00981">
    <property type="entry name" value="THUMP"/>
    <property type="match status" value="1"/>
</dbReference>
<evidence type="ECO:0000313" key="7">
    <source>
        <dbReference type="Proteomes" id="UP000824028"/>
    </source>
</evidence>
<dbReference type="InterPro" id="IPR029063">
    <property type="entry name" value="SAM-dependent_MTases_sf"/>
</dbReference>
<dbReference type="PROSITE" id="PS00092">
    <property type="entry name" value="N6_MTASE"/>
    <property type="match status" value="1"/>
</dbReference>
<dbReference type="Pfam" id="PF22020">
    <property type="entry name" value="RlmL_1st"/>
    <property type="match status" value="1"/>
</dbReference>
<dbReference type="EMBL" id="DXBX01000019">
    <property type="protein sequence ID" value="HIZ32367.1"/>
    <property type="molecule type" value="Genomic_DNA"/>
</dbReference>
<keyword evidence="1 6" id="KW-0489">Methyltransferase</keyword>
<dbReference type="InterPro" id="IPR053943">
    <property type="entry name" value="RlmKL-like_Mtase_CS"/>
</dbReference>
<dbReference type="PANTHER" id="PTHR47313">
    <property type="entry name" value="RIBOSOMAL RNA LARGE SUBUNIT METHYLTRANSFERASE K/L"/>
    <property type="match status" value="1"/>
</dbReference>
<dbReference type="InterPro" id="IPR054170">
    <property type="entry name" value="RlmL_1st"/>
</dbReference>
<dbReference type="PROSITE" id="PS51165">
    <property type="entry name" value="THUMP"/>
    <property type="match status" value="1"/>
</dbReference>
<feature type="compositionally biased region" description="Basic and acidic residues" evidence="4">
    <location>
        <begin position="384"/>
        <end position="430"/>
    </location>
</feature>
<dbReference type="Pfam" id="PF01170">
    <property type="entry name" value="UPF0020"/>
    <property type="match status" value="1"/>
</dbReference>
<gene>
    <name evidence="6" type="ORF">H9814_02300</name>
</gene>
<feature type="region of interest" description="Disordered" evidence="4">
    <location>
        <begin position="384"/>
        <end position="485"/>
    </location>
</feature>
<keyword evidence="3" id="KW-0694">RNA-binding</keyword>
<dbReference type="SUPFAM" id="SSF53335">
    <property type="entry name" value="S-adenosyl-L-methionine-dependent methyltransferases"/>
    <property type="match status" value="1"/>
</dbReference>
<dbReference type="Gene3D" id="3.40.50.150">
    <property type="entry name" value="Vaccinia Virus protein VP39"/>
    <property type="match status" value="1"/>
</dbReference>
<evidence type="ECO:0000256" key="2">
    <source>
        <dbReference type="ARBA" id="ARBA00022679"/>
    </source>
</evidence>
<evidence type="ECO:0000259" key="5">
    <source>
        <dbReference type="PROSITE" id="PS51165"/>
    </source>
</evidence>
<dbReference type="PANTHER" id="PTHR47313:SF1">
    <property type="entry name" value="RIBOSOMAL RNA LARGE SUBUNIT METHYLTRANSFERASE K_L"/>
    <property type="match status" value="1"/>
</dbReference>
<name>A0A9D2E7S6_9BACE</name>
<dbReference type="AlphaFoldDB" id="A0A9D2E7S6"/>
<dbReference type="CDD" id="cd11715">
    <property type="entry name" value="THUMP_AdoMetMT"/>
    <property type="match status" value="1"/>
</dbReference>
<sequence>MEQTFEMIAKTFQGLEEVLAAELTALGADNIQMGRRMVSFTGDKEMLYRTNFCLRTALRILKPIKHFTATDADAVYEAVKDIRWEDYLDPAKTFAVDATVFSEEFRHSKFVSYRVKDAIADYFREKTGKRPSVSITKPDVLLNIHIAQTDCTLSLDSSGESLHRRGYRQEAVEAPLNEVLAAGMILLTGWQGECDLIDPMCGSGTIPIEAALIARNIAPGVFRQGYAFENWPDFDADLLERIYNDDSQEREFEHKIYGYDNSLKANAIAQRNVKAAGVGRDIVLKVQPFQQFEQPQEKTLIITNPPYGERISSTDLLGLYQMIGERLKHAFTGNTAWILSYRDECFDQIGLKASVRIPLQNGGLDCEFRKYELFDGKYKEFREGGEALDKPHPAESYEHREPRERREGRERRESRDSRKSGDRRERRDYRQAGGRRPFRAEEKDRRPERERRPRSGESYPERKRREAKENPDKPKTDTTSYETTD</sequence>
<reference evidence="6" key="2">
    <citation type="submission" date="2021-04" db="EMBL/GenBank/DDBJ databases">
        <authorList>
            <person name="Gilroy R."/>
        </authorList>
    </citation>
    <scope>NUCLEOTIDE SEQUENCE</scope>
    <source>
        <strain evidence="6">ChiHjej9B8-1298</strain>
    </source>
</reference>
<evidence type="ECO:0000256" key="1">
    <source>
        <dbReference type="ARBA" id="ARBA00022603"/>
    </source>
</evidence>
<dbReference type="Proteomes" id="UP000824028">
    <property type="component" value="Unassembled WGS sequence"/>
</dbReference>
<feature type="compositionally biased region" description="Basic and acidic residues" evidence="4">
    <location>
        <begin position="438"/>
        <end position="476"/>
    </location>
</feature>
<evidence type="ECO:0000256" key="4">
    <source>
        <dbReference type="SAM" id="MobiDB-lite"/>
    </source>
</evidence>
<dbReference type="PROSITE" id="PS01261">
    <property type="entry name" value="UPF0020"/>
    <property type="match status" value="1"/>
</dbReference>
<dbReference type="Gene3D" id="3.30.2130.30">
    <property type="match status" value="1"/>
</dbReference>
<proteinExistence type="predicted"/>
<dbReference type="SUPFAM" id="SSF143437">
    <property type="entry name" value="THUMP domain-like"/>
    <property type="match status" value="1"/>
</dbReference>
<dbReference type="InterPro" id="IPR002052">
    <property type="entry name" value="DNA_methylase_N6_adenine_CS"/>
</dbReference>
<dbReference type="GO" id="GO:0070043">
    <property type="term" value="F:rRNA (guanine-N7-)-methyltransferase activity"/>
    <property type="evidence" value="ECO:0007669"/>
    <property type="project" value="TreeGrafter"/>
</dbReference>
<dbReference type="Pfam" id="PF02926">
    <property type="entry name" value="THUMP"/>
    <property type="match status" value="1"/>
</dbReference>
<dbReference type="InterPro" id="IPR004114">
    <property type="entry name" value="THUMP_dom"/>
</dbReference>
<evidence type="ECO:0000313" key="6">
    <source>
        <dbReference type="EMBL" id="HIZ32367.1"/>
    </source>
</evidence>
<protein>
    <submittedName>
        <fullName evidence="6">RNA methyltransferase</fullName>
    </submittedName>
</protein>
<comment type="caution">
    <text evidence="6">The sequence shown here is derived from an EMBL/GenBank/DDBJ whole genome shotgun (WGS) entry which is preliminary data.</text>
</comment>
<organism evidence="6 7">
    <name type="scientific">Candidatus Bacteroides merdigallinarum</name>
    <dbReference type="NCBI Taxonomy" id="2838473"/>
    <lineage>
        <taxon>Bacteria</taxon>
        <taxon>Pseudomonadati</taxon>
        <taxon>Bacteroidota</taxon>
        <taxon>Bacteroidia</taxon>
        <taxon>Bacteroidales</taxon>
        <taxon>Bacteroidaceae</taxon>
        <taxon>Bacteroides</taxon>
    </lineage>
</organism>
<feature type="domain" description="THUMP" evidence="5">
    <location>
        <begin position="46"/>
        <end position="157"/>
    </location>
</feature>
<reference evidence="6" key="1">
    <citation type="journal article" date="2021" name="PeerJ">
        <title>Extensive microbial diversity within the chicken gut microbiome revealed by metagenomics and culture.</title>
        <authorList>
            <person name="Gilroy R."/>
            <person name="Ravi A."/>
            <person name="Getino M."/>
            <person name="Pursley I."/>
            <person name="Horton D.L."/>
            <person name="Alikhan N.F."/>
            <person name="Baker D."/>
            <person name="Gharbi K."/>
            <person name="Hall N."/>
            <person name="Watson M."/>
            <person name="Adriaenssens E.M."/>
            <person name="Foster-Nyarko E."/>
            <person name="Jarju S."/>
            <person name="Secka A."/>
            <person name="Antonio M."/>
            <person name="Oren A."/>
            <person name="Chaudhuri R.R."/>
            <person name="La Ragione R."/>
            <person name="Hildebrand F."/>
            <person name="Pallen M.J."/>
        </authorList>
    </citation>
    <scope>NUCLEOTIDE SEQUENCE</scope>
    <source>
        <strain evidence="6">ChiHjej9B8-1298</strain>
    </source>
</reference>
<dbReference type="InterPro" id="IPR000241">
    <property type="entry name" value="RlmKL-like_Mtase"/>
</dbReference>
<evidence type="ECO:0000256" key="3">
    <source>
        <dbReference type="PROSITE-ProRule" id="PRU00529"/>
    </source>
</evidence>
<keyword evidence="2" id="KW-0808">Transferase</keyword>
<dbReference type="GO" id="GO:0003723">
    <property type="term" value="F:RNA binding"/>
    <property type="evidence" value="ECO:0007669"/>
    <property type="project" value="UniProtKB-UniRule"/>
</dbReference>
<accession>A0A9D2E7S6</accession>
<dbReference type="GO" id="GO:0008990">
    <property type="term" value="F:rRNA (guanine-N2-)-methyltransferase activity"/>
    <property type="evidence" value="ECO:0007669"/>
    <property type="project" value="TreeGrafter"/>
</dbReference>